<name>A0ABS2QSX8_9BACI</name>
<proteinExistence type="predicted"/>
<evidence type="ECO:0000313" key="2">
    <source>
        <dbReference type="Proteomes" id="UP000809829"/>
    </source>
</evidence>
<gene>
    <name evidence="1" type="ORF">JOC83_000953</name>
</gene>
<comment type="caution">
    <text evidence="1">The sequence shown here is derived from an EMBL/GenBank/DDBJ whole genome shotgun (WGS) entry which is preliminary data.</text>
</comment>
<keyword evidence="2" id="KW-1185">Reference proteome</keyword>
<dbReference type="RefSeq" id="WP_205184451.1">
    <property type="nucleotide sequence ID" value="NZ_JAFBFC010000001.1"/>
</dbReference>
<dbReference type="Proteomes" id="UP000809829">
    <property type="component" value="Unassembled WGS sequence"/>
</dbReference>
<dbReference type="EMBL" id="JAFBFC010000001">
    <property type="protein sequence ID" value="MBM7702127.1"/>
    <property type="molecule type" value="Genomic_DNA"/>
</dbReference>
<reference evidence="1 2" key="1">
    <citation type="submission" date="2021-01" db="EMBL/GenBank/DDBJ databases">
        <title>Genomic Encyclopedia of Type Strains, Phase IV (KMG-IV): sequencing the most valuable type-strain genomes for metagenomic binning, comparative biology and taxonomic classification.</title>
        <authorList>
            <person name="Goeker M."/>
        </authorList>
    </citation>
    <scope>NUCLEOTIDE SEQUENCE [LARGE SCALE GENOMIC DNA]</scope>
    <source>
        <strain evidence="1 2">DSM 104297</strain>
    </source>
</reference>
<sequence length="110" mass="13269">MMLYDLNNKLYYKVINTSRPKMALTHQGRTWGYVPKQVNGKTAKFWLDYTWGRYMYFQYDEKWYRVQYLQSNYRKKNGDVFNGVLINLIVDGQELKLVRGNIEKARKLAL</sequence>
<accession>A0ABS2QSX8</accession>
<protein>
    <submittedName>
        <fullName evidence="1">Uncharacterized protein</fullName>
    </submittedName>
</protein>
<evidence type="ECO:0000313" key="1">
    <source>
        <dbReference type="EMBL" id="MBM7702127.1"/>
    </source>
</evidence>
<organism evidence="1 2">
    <name type="scientific">Priestia iocasae</name>
    <dbReference type="NCBI Taxonomy" id="2291674"/>
    <lineage>
        <taxon>Bacteria</taxon>
        <taxon>Bacillati</taxon>
        <taxon>Bacillota</taxon>
        <taxon>Bacilli</taxon>
        <taxon>Bacillales</taxon>
        <taxon>Bacillaceae</taxon>
        <taxon>Priestia</taxon>
    </lineage>
</organism>